<organism evidence="1 2">
    <name type="scientific">Iocasia fonsfrigidae</name>
    <dbReference type="NCBI Taxonomy" id="2682810"/>
    <lineage>
        <taxon>Bacteria</taxon>
        <taxon>Bacillati</taxon>
        <taxon>Bacillota</taxon>
        <taxon>Clostridia</taxon>
        <taxon>Halanaerobiales</taxon>
        <taxon>Halanaerobiaceae</taxon>
        <taxon>Iocasia</taxon>
    </lineage>
</organism>
<reference evidence="1" key="1">
    <citation type="submission" date="2019-12" db="EMBL/GenBank/DDBJ databases">
        <authorList>
            <person name="zhang j."/>
            <person name="sun C.M."/>
        </authorList>
    </citation>
    <scope>NUCLEOTIDE SEQUENCE</scope>
    <source>
        <strain evidence="1">NS-1</strain>
    </source>
</reference>
<protein>
    <submittedName>
        <fullName evidence="1">DUF370 domain-containing protein</fullName>
    </submittedName>
</protein>
<dbReference type="KEGG" id="ifn:GM661_00025"/>
<dbReference type="NCBIfam" id="NF046065">
    <property type="entry name" value="MtxRegRemB"/>
    <property type="match status" value="1"/>
</dbReference>
<dbReference type="RefSeq" id="WP_125987103.1">
    <property type="nucleotide sequence ID" value="NZ_CP046640.1"/>
</dbReference>
<dbReference type="InterPro" id="IPR007169">
    <property type="entry name" value="RemA-like"/>
</dbReference>
<name>A0A8A7K421_9FIRM</name>
<evidence type="ECO:0000313" key="2">
    <source>
        <dbReference type="Proteomes" id="UP000665020"/>
    </source>
</evidence>
<sequence length="86" mass="9672">MFLHLGEGKMIPIRDIVMIGDITSTTDSQNTKDFFSVSEEEGFVIDYSDNNPKSFVLTEETIYISMISSSTLAKRIREFPGKSEGK</sequence>
<dbReference type="AlphaFoldDB" id="A0A8A7K421"/>
<dbReference type="Proteomes" id="UP000665020">
    <property type="component" value="Chromosome"/>
</dbReference>
<dbReference type="EMBL" id="CP046640">
    <property type="protein sequence ID" value="QTL96473.1"/>
    <property type="molecule type" value="Genomic_DNA"/>
</dbReference>
<proteinExistence type="predicted"/>
<gene>
    <name evidence="1" type="ORF">GM661_00025</name>
</gene>
<accession>A0A8A7K421</accession>
<evidence type="ECO:0000313" key="1">
    <source>
        <dbReference type="EMBL" id="QTL96473.1"/>
    </source>
</evidence>
<keyword evidence="2" id="KW-1185">Reference proteome</keyword>
<dbReference type="Pfam" id="PF04025">
    <property type="entry name" value="RemA-like"/>
    <property type="match status" value="1"/>
</dbReference>